<dbReference type="Proteomes" id="UP000639338">
    <property type="component" value="Unassembled WGS sequence"/>
</dbReference>
<feature type="compositionally biased region" description="Basic and acidic residues" evidence="1">
    <location>
        <begin position="202"/>
        <end position="211"/>
    </location>
</feature>
<comment type="caution">
    <text evidence="2">The sequence shown here is derived from an EMBL/GenBank/DDBJ whole genome shotgun (WGS) entry which is preliminary data.</text>
</comment>
<gene>
    <name evidence="2" type="ORF">HCN44_004945</name>
</gene>
<feature type="compositionally biased region" description="Low complexity" evidence="1">
    <location>
        <begin position="212"/>
        <end position="224"/>
    </location>
</feature>
<accession>A0A834XUU1</accession>
<dbReference type="AlphaFoldDB" id="A0A834XUU1"/>
<evidence type="ECO:0000313" key="3">
    <source>
        <dbReference type="Proteomes" id="UP000639338"/>
    </source>
</evidence>
<protein>
    <submittedName>
        <fullName evidence="2">Uncharacterized protein</fullName>
    </submittedName>
</protein>
<name>A0A834XUU1_APHGI</name>
<evidence type="ECO:0000313" key="2">
    <source>
        <dbReference type="EMBL" id="KAF7992601.1"/>
    </source>
</evidence>
<organism evidence="2 3">
    <name type="scientific">Aphidius gifuensis</name>
    <name type="common">Parasitoid wasp</name>
    <dbReference type="NCBI Taxonomy" id="684658"/>
    <lineage>
        <taxon>Eukaryota</taxon>
        <taxon>Metazoa</taxon>
        <taxon>Ecdysozoa</taxon>
        <taxon>Arthropoda</taxon>
        <taxon>Hexapoda</taxon>
        <taxon>Insecta</taxon>
        <taxon>Pterygota</taxon>
        <taxon>Neoptera</taxon>
        <taxon>Endopterygota</taxon>
        <taxon>Hymenoptera</taxon>
        <taxon>Apocrita</taxon>
        <taxon>Ichneumonoidea</taxon>
        <taxon>Braconidae</taxon>
        <taxon>Aphidiinae</taxon>
        <taxon>Aphidius</taxon>
    </lineage>
</organism>
<evidence type="ECO:0000256" key="1">
    <source>
        <dbReference type="SAM" id="MobiDB-lite"/>
    </source>
</evidence>
<dbReference type="OrthoDB" id="6610013at2759"/>
<proteinExistence type="predicted"/>
<feature type="region of interest" description="Disordered" evidence="1">
    <location>
        <begin position="202"/>
        <end position="224"/>
    </location>
</feature>
<dbReference type="EMBL" id="JACMRX010000003">
    <property type="protein sequence ID" value="KAF7992601.1"/>
    <property type="molecule type" value="Genomic_DNA"/>
</dbReference>
<keyword evidence="3" id="KW-1185">Reference proteome</keyword>
<reference evidence="2 3" key="1">
    <citation type="submission" date="2020-08" db="EMBL/GenBank/DDBJ databases">
        <title>Aphidius gifuensis genome sequencing and assembly.</title>
        <authorList>
            <person name="Du Z."/>
        </authorList>
    </citation>
    <scope>NUCLEOTIDE SEQUENCE [LARGE SCALE GENOMIC DNA]</scope>
    <source>
        <strain evidence="2">YNYX2018</strain>
        <tissue evidence="2">Adults</tissue>
    </source>
</reference>
<sequence length="347" mass="39975">MDKLVMVMLIGLSHVPNSMSTWDRCGGRLERALDSMQRDVTKRNNRHDDDEAGVVYQRSLSNAPFIMTVARVAVKLPQETKYSTTWAKVEKCNFEPTNQSLKSRVMMNELTVSGLVSLIPKERRVPMIGETCHMTLRLKRAGIDFTTTPISRTHGQMRIRTESSFLEPRFASIYAYGCRPVGRIDRQIKRHDKPPLTPIIDLHYDSPEPRNDNTNNSNNNNNTSTYLKEEDIQIANENTTSVLSRNNLSLNNKKHQWITKLSLLRRKKRSNTMDFDDIDDINESKHQLIDNDSDLYDWQSRENVAHEMEDIFLHGASEALTKYVEKQLHPAIKETLMISMGYTISYG</sequence>